<feature type="region of interest" description="Disordered" evidence="1">
    <location>
        <begin position="166"/>
        <end position="187"/>
    </location>
</feature>
<dbReference type="PANTHER" id="PTHR35513">
    <property type="entry name" value="OS02G0158600 PROTEIN"/>
    <property type="match status" value="1"/>
</dbReference>
<dbReference type="PANTHER" id="PTHR35513:SF1">
    <property type="entry name" value="OS02G0158600 PROTEIN"/>
    <property type="match status" value="1"/>
</dbReference>
<reference evidence="2" key="1">
    <citation type="submission" date="2021-01" db="EMBL/GenBank/DDBJ databases">
        <authorList>
            <consortium name="Genoscope - CEA"/>
            <person name="William W."/>
        </authorList>
    </citation>
    <scope>NUCLEOTIDE SEQUENCE</scope>
</reference>
<evidence type="ECO:0000256" key="1">
    <source>
        <dbReference type="SAM" id="MobiDB-lite"/>
    </source>
</evidence>
<dbReference type="EMBL" id="HG994368">
    <property type="protein sequence ID" value="CAF1853294.1"/>
    <property type="molecule type" value="Genomic_DNA"/>
</dbReference>
<accession>A0A816JQD9</accession>
<dbReference type="AlphaFoldDB" id="A0A816JQD9"/>
<sequence length="199" mass="21998">MPSVAFVVFWEEKTRGEKISLKGKKKFWSRFPPSHLHMGGSDENKHGVIGPMNPQGGLRGGKNIIGAPVYPCAVNKKNVMCNKKIPPPVPVHRPITRSFAAQLAENNPQTKKEVVMTMRTRGGGEAVLHLLNRTRELYRRRIQETASVDQLDSIFVECAITEAQPLGHEPTSSTDLNGTRERVTADAHGNSILEKSVLV</sequence>
<organism evidence="2">
    <name type="scientific">Brassica napus</name>
    <name type="common">Rape</name>
    <dbReference type="NCBI Taxonomy" id="3708"/>
    <lineage>
        <taxon>Eukaryota</taxon>
        <taxon>Viridiplantae</taxon>
        <taxon>Streptophyta</taxon>
        <taxon>Embryophyta</taxon>
        <taxon>Tracheophyta</taxon>
        <taxon>Spermatophyta</taxon>
        <taxon>Magnoliopsida</taxon>
        <taxon>eudicotyledons</taxon>
        <taxon>Gunneridae</taxon>
        <taxon>Pentapetalae</taxon>
        <taxon>rosids</taxon>
        <taxon>malvids</taxon>
        <taxon>Brassicales</taxon>
        <taxon>Brassicaceae</taxon>
        <taxon>Brassiceae</taxon>
        <taxon>Brassica</taxon>
    </lineage>
</organism>
<gene>
    <name evidence="2" type="ORF">DARMORV10_C04P38460.1</name>
</gene>
<dbReference type="Proteomes" id="UP001295469">
    <property type="component" value="Chromosome C04"/>
</dbReference>
<proteinExistence type="predicted"/>
<evidence type="ECO:0000313" key="2">
    <source>
        <dbReference type="EMBL" id="CAF1853294.1"/>
    </source>
</evidence>
<protein>
    <submittedName>
        <fullName evidence="2">(rape) hypothetical protein</fullName>
    </submittedName>
</protein>
<name>A0A816JQD9_BRANA</name>